<dbReference type="PANTHER" id="PTHR30136:SF35">
    <property type="entry name" value="HTH-TYPE TRANSCRIPTIONAL REGULATOR RV1719"/>
    <property type="match status" value="1"/>
</dbReference>
<keyword evidence="2" id="KW-0238">DNA-binding</keyword>
<dbReference type="InterPro" id="IPR005471">
    <property type="entry name" value="Tscrpt_reg_IclR_N"/>
</dbReference>
<keyword evidence="3" id="KW-0804">Transcription</keyword>
<evidence type="ECO:0000259" key="4">
    <source>
        <dbReference type="PROSITE" id="PS51077"/>
    </source>
</evidence>
<dbReference type="InterPro" id="IPR014757">
    <property type="entry name" value="Tscrpt_reg_IclR_C"/>
</dbReference>
<dbReference type="InterPro" id="IPR050707">
    <property type="entry name" value="HTH_MetabolicPath_Reg"/>
</dbReference>
<feature type="domain" description="HTH iclR-type" evidence="4">
    <location>
        <begin position="6"/>
        <end position="68"/>
    </location>
</feature>
<dbReference type="SUPFAM" id="SSF55781">
    <property type="entry name" value="GAF domain-like"/>
    <property type="match status" value="1"/>
</dbReference>
<evidence type="ECO:0000256" key="1">
    <source>
        <dbReference type="ARBA" id="ARBA00023015"/>
    </source>
</evidence>
<dbReference type="Pfam" id="PF01614">
    <property type="entry name" value="IclR_C"/>
    <property type="match status" value="1"/>
</dbReference>
<evidence type="ECO:0000256" key="3">
    <source>
        <dbReference type="ARBA" id="ARBA00023163"/>
    </source>
</evidence>
<dbReference type="SMART" id="SM00346">
    <property type="entry name" value="HTH_ICLR"/>
    <property type="match status" value="1"/>
</dbReference>
<dbReference type="InterPro" id="IPR029016">
    <property type="entry name" value="GAF-like_dom_sf"/>
</dbReference>
<evidence type="ECO:0000313" key="6">
    <source>
        <dbReference type="EMBL" id="MFD1833892.1"/>
    </source>
</evidence>
<organism evidence="6 7">
    <name type="scientific">Brachybacterium rhamnosum</name>
    <dbReference type="NCBI Taxonomy" id="173361"/>
    <lineage>
        <taxon>Bacteria</taxon>
        <taxon>Bacillati</taxon>
        <taxon>Actinomycetota</taxon>
        <taxon>Actinomycetes</taxon>
        <taxon>Micrococcales</taxon>
        <taxon>Dermabacteraceae</taxon>
        <taxon>Brachybacterium</taxon>
    </lineage>
</organism>
<keyword evidence="1" id="KW-0805">Transcription regulation</keyword>
<evidence type="ECO:0000313" key="7">
    <source>
        <dbReference type="Proteomes" id="UP001597280"/>
    </source>
</evidence>
<dbReference type="RefSeq" id="WP_343906287.1">
    <property type="nucleotide sequence ID" value="NZ_BAAAIS010000005.1"/>
</dbReference>
<dbReference type="SUPFAM" id="SSF46785">
    <property type="entry name" value="Winged helix' DNA-binding domain"/>
    <property type="match status" value="1"/>
</dbReference>
<dbReference type="InterPro" id="IPR036390">
    <property type="entry name" value="WH_DNA-bd_sf"/>
</dbReference>
<keyword evidence="7" id="KW-1185">Reference proteome</keyword>
<dbReference type="Gene3D" id="3.30.450.40">
    <property type="match status" value="1"/>
</dbReference>
<comment type="caution">
    <text evidence="6">The sequence shown here is derived from an EMBL/GenBank/DDBJ whole genome shotgun (WGS) entry which is preliminary data.</text>
</comment>
<accession>A0ABW4PSU5</accession>
<sequence length="257" mass="27215">MPHSKVPAADATLRILTHLATQQGPVAAARIAQDLDLPRSRTYDLLAALTEHGYVVHLGEERLYGLGPAAHELAGGHLRQVPLARIGRRVVETMVDEVGESGHLAVLRGADVLYVVEERAPRRPSLVTDIDVRLAAHLTASGRAILALLPAAQLRALYGREADFSARTDVPGPTSPRELRELLARVRAEGVAHEHGEVTAELASVAAVVRDHAGYPAASVALTYPAPQEGGDLAARCEAAVRGAAAEITRRLRGVAG</sequence>
<evidence type="ECO:0000256" key="2">
    <source>
        <dbReference type="ARBA" id="ARBA00023125"/>
    </source>
</evidence>
<dbReference type="PROSITE" id="PS51077">
    <property type="entry name" value="HTH_ICLR"/>
    <property type="match status" value="1"/>
</dbReference>
<dbReference type="Pfam" id="PF09339">
    <property type="entry name" value="HTH_IclR"/>
    <property type="match status" value="1"/>
</dbReference>
<protein>
    <submittedName>
        <fullName evidence="6">IclR family transcriptional regulator</fullName>
    </submittedName>
</protein>
<dbReference type="PANTHER" id="PTHR30136">
    <property type="entry name" value="HELIX-TURN-HELIX TRANSCRIPTIONAL REGULATOR, ICLR FAMILY"/>
    <property type="match status" value="1"/>
</dbReference>
<name>A0ABW4PSU5_9MICO</name>
<proteinExistence type="predicted"/>
<dbReference type="PROSITE" id="PS51078">
    <property type="entry name" value="ICLR_ED"/>
    <property type="match status" value="1"/>
</dbReference>
<evidence type="ECO:0000259" key="5">
    <source>
        <dbReference type="PROSITE" id="PS51078"/>
    </source>
</evidence>
<dbReference type="Proteomes" id="UP001597280">
    <property type="component" value="Unassembled WGS sequence"/>
</dbReference>
<dbReference type="Gene3D" id="1.10.10.10">
    <property type="entry name" value="Winged helix-like DNA-binding domain superfamily/Winged helix DNA-binding domain"/>
    <property type="match status" value="1"/>
</dbReference>
<reference evidence="7" key="1">
    <citation type="journal article" date="2019" name="Int. J. Syst. Evol. Microbiol.">
        <title>The Global Catalogue of Microorganisms (GCM) 10K type strain sequencing project: providing services to taxonomists for standard genome sequencing and annotation.</title>
        <authorList>
            <consortium name="The Broad Institute Genomics Platform"/>
            <consortium name="The Broad Institute Genome Sequencing Center for Infectious Disease"/>
            <person name="Wu L."/>
            <person name="Ma J."/>
        </authorList>
    </citation>
    <scope>NUCLEOTIDE SEQUENCE [LARGE SCALE GENOMIC DNA]</scope>
    <source>
        <strain evidence="7">JCM 11650</strain>
    </source>
</reference>
<dbReference type="EMBL" id="JBHUFL010000001">
    <property type="protein sequence ID" value="MFD1833892.1"/>
    <property type="molecule type" value="Genomic_DNA"/>
</dbReference>
<gene>
    <name evidence="6" type="ORF">ACFSDA_02285</name>
</gene>
<dbReference type="InterPro" id="IPR036388">
    <property type="entry name" value="WH-like_DNA-bd_sf"/>
</dbReference>
<feature type="domain" description="IclR-ED" evidence="5">
    <location>
        <begin position="69"/>
        <end position="254"/>
    </location>
</feature>